<evidence type="ECO:0000313" key="1">
    <source>
        <dbReference type="EMBL" id="MDG3016268.1"/>
    </source>
</evidence>
<dbReference type="EMBL" id="JANRHA010000012">
    <property type="protein sequence ID" value="MDG3016268.1"/>
    <property type="molecule type" value="Genomic_DNA"/>
</dbReference>
<accession>A0A9X4RF53</accession>
<comment type="caution">
    <text evidence="1">The sequence shown here is derived from an EMBL/GenBank/DDBJ whole genome shotgun (WGS) entry which is preliminary data.</text>
</comment>
<dbReference type="Gene3D" id="1.10.620.20">
    <property type="entry name" value="Ribonucleotide Reductase, subunit A"/>
    <property type="match status" value="1"/>
</dbReference>
<dbReference type="InterPro" id="IPR012348">
    <property type="entry name" value="RNR-like"/>
</dbReference>
<protein>
    <submittedName>
        <fullName evidence="1">Uncharacterized protein</fullName>
    </submittedName>
</protein>
<gene>
    <name evidence="1" type="ORF">NVS88_17065</name>
</gene>
<sequence length="307" mass="34527">MTERSAAVSSAPTDLAVMRALRRTVACHLDGELADRQQSAYSAAGCEVPEGEVDGLDADLRAGLSMLLEIKAIRPDALRGRGSVDDPWRRWLERWDERRQEHRETLRRMLGDVPAARRPAARAPIRRDRVLAVLAGFAFDGQLAYELGAALVDWVPQSEVVALRMMCADDRRYARFFRDMCAEAFELAPDTTARAVAVALQRYLELRVTSRGRSDVGLLEGVPRDEHWHHQRIVLPVLGQWRVLERNDLGSAGARARVTVTGLVEGFDEKLRAERAAVEARRDREALRREREVAFLARMGIVPEMAL</sequence>
<dbReference type="AlphaFoldDB" id="A0A9X4RF53"/>
<dbReference type="InterPro" id="IPR009078">
    <property type="entry name" value="Ferritin-like_SF"/>
</dbReference>
<evidence type="ECO:0000313" key="2">
    <source>
        <dbReference type="Proteomes" id="UP001152755"/>
    </source>
</evidence>
<proteinExistence type="predicted"/>
<keyword evidence="2" id="KW-1185">Reference proteome</keyword>
<dbReference type="SUPFAM" id="SSF47240">
    <property type="entry name" value="Ferritin-like"/>
    <property type="match status" value="1"/>
</dbReference>
<name>A0A9X4RF53_9ACTN</name>
<reference evidence="1" key="1">
    <citation type="submission" date="2022-08" db="EMBL/GenBank/DDBJ databases">
        <title>Genome analysis of Corynebacteriales strain.</title>
        <authorList>
            <person name="Lee S.D."/>
        </authorList>
    </citation>
    <scope>NUCLEOTIDE SEQUENCE</scope>
    <source>
        <strain evidence="1">D3-21</strain>
    </source>
</reference>
<organism evidence="1 2">
    <name type="scientific">Speluncibacter jeojiensis</name>
    <dbReference type="NCBI Taxonomy" id="2710754"/>
    <lineage>
        <taxon>Bacteria</taxon>
        <taxon>Bacillati</taxon>
        <taxon>Actinomycetota</taxon>
        <taxon>Actinomycetes</taxon>
        <taxon>Mycobacteriales</taxon>
        <taxon>Speluncibacteraceae</taxon>
        <taxon>Speluncibacter</taxon>
    </lineage>
</organism>
<dbReference type="GO" id="GO:0016491">
    <property type="term" value="F:oxidoreductase activity"/>
    <property type="evidence" value="ECO:0007669"/>
    <property type="project" value="InterPro"/>
</dbReference>
<dbReference type="Proteomes" id="UP001152755">
    <property type="component" value="Unassembled WGS sequence"/>
</dbReference>